<proteinExistence type="predicted"/>
<evidence type="ECO:0000313" key="4">
    <source>
        <dbReference type="EMBL" id="CAE7565951.1"/>
    </source>
</evidence>
<comment type="caution">
    <text evidence="4">The sequence shown here is derived from an EMBL/GenBank/DDBJ whole genome shotgun (WGS) entry which is preliminary data.</text>
</comment>
<dbReference type="Gene3D" id="3.40.50.410">
    <property type="entry name" value="von Willebrand factor, type A domain"/>
    <property type="match status" value="1"/>
</dbReference>
<organism evidence="4 5">
    <name type="scientific">Symbiodinium pilosum</name>
    <name type="common">Dinoflagellate</name>
    <dbReference type="NCBI Taxonomy" id="2952"/>
    <lineage>
        <taxon>Eukaryota</taxon>
        <taxon>Sar</taxon>
        <taxon>Alveolata</taxon>
        <taxon>Dinophyceae</taxon>
        <taxon>Suessiales</taxon>
        <taxon>Symbiodiniaceae</taxon>
        <taxon>Symbiodinium</taxon>
    </lineage>
</organism>
<dbReference type="PANTHER" id="PTHR31373">
    <property type="entry name" value="OS06G0652100 PROTEIN"/>
    <property type="match status" value="1"/>
</dbReference>
<dbReference type="EMBL" id="CAJNIZ010036535">
    <property type="protein sequence ID" value="CAE7565951.1"/>
    <property type="molecule type" value="Genomic_DNA"/>
</dbReference>
<dbReference type="Pfam" id="PF11443">
    <property type="entry name" value="DUF2828"/>
    <property type="match status" value="1"/>
</dbReference>
<dbReference type="InterPro" id="IPR011205">
    <property type="entry name" value="UCP015417_vWA"/>
</dbReference>
<protein>
    <recommendedName>
        <fullName evidence="6">VWFA domain-containing protein</fullName>
    </recommendedName>
</protein>
<dbReference type="PANTHER" id="PTHR31373:SF27">
    <property type="entry name" value="TROVE DOMAIN-CONTAINING PROTEIN"/>
    <property type="match status" value="1"/>
</dbReference>
<keyword evidence="5" id="KW-1185">Reference proteome</keyword>
<accession>A0A812UED5</accession>
<sequence>ALSTGIGPRPRSRRADPGHVSTRWPLEEEPGIHSRSIQQAVVRLRADAATLLANLHLVPECNYWKGLLEVQLGAFSGTGLSTAITSAARYRLADAGFQEINETTVSECHFSIAGGQGPVMAGKDGRKRYDRDPVYRALFERIGRLFAEQLRLDLVAMQRGQRLSLCAKWCPLLYHSFDRRTLICESIARWLFPANLPQFAGCTERQYAYRARDDLRKQLSQLGEYMKLPERLMCQQRWAEICYKELPAFCLTKHAKSFEKHDAARFREFMDKVKCCKVRVNTGALQPHEILKRASGLGTESEKALAQGQWLAMVERIRKAGELHDCIAVCDVSGSMSCEAAPGVSCMDVAIAMSLLVAELASGSLARQIITFHEQPSMVTLPDTSDLAKLAKFVRRLKWGGRTNFHKVFELLLHKEALPRKILVFSDMQFRHAGGNTTVLQQIQANYASAGRTMPELVFWNLRAASGAPALATNAGVVLISGFSSRMLKIVMESGRDPLAALLQALKNPLCAKVRVIQDAAEAKALMAGPEQTAHPFVVEEASDVQPGQAVEKHAPVSPKKQRSARRVVTAQLAELPCRAAEAALIGKEGRRIQQLRQALHDRLCQQLVAGLFRFWLDVRGYSLLAVEAAETNFGEQQLHDALSQLKSHVPRSVFFNKDDRREAARRGAKFAVAKRAQVLEVARAQKQRALFKFRRAIQERAAQANARSKANMASMKKQMTRTHKFFADSCFDF</sequence>
<dbReference type="AlphaFoldDB" id="A0A812UED5"/>
<reference evidence="4" key="1">
    <citation type="submission" date="2021-02" db="EMBL/GenBank/DDBJ databases">
        <authorList>
            <person name="Dougan E. K."/>
            <person name="Rhodes N."/>
            <person name="Thang M."/>
            <person name="Chan C."/>
        </authorList>
    </citation>
    <scope>NUCLEOTIDE SEQUENCE</scope>
</reference>
<evidence type="ECO:0000256" key="1">
    <source>
        <dbReference type="SAM" id="MobiDB-lite"/>
    </source>
</evidence>
<evidence type="ECO:0008006" key="6">
    <source>
        <dbReference type="Google" id="ProtNLM"/>
    </source>
</evidence>
<evidence type="ECO:0000259" key="3">
    <source>
        <dbReference type="Pfam" id="PF25043"/>
    </source>
</evidence>
<gene>
    <name evidence="4" type="ORF">SPIL2461_LOCUS15182</name>
</gene>
<dbReference type="InterPro" id="IPR036465">
    <property type="entry name" value="vWFA_dom_sf"/>
</dbReference>
<dbReference type="Proteomes" id="UP000649617">
    <property type="component" value="Unassembled WGS sequence"/>
</dbReference>
<dbReference type="SUPFAM" id="SSF53300">
    <property type="entry name" value="vWA-like"/>
    <property type="match status" value="1"/>
</dbReference>
<feature type="region of interest" description="Disordered" evidence="1">
    <location>
        <begin position="1"/>
        <end position="25"/>
    </location>
</feature>
<feature type="domain" description="DUF2828" evidence="2">
    <location>
        <begin position="127"/>
        <end position="323"/>
    </location>
</feature>
<dbReference type="InterPro" id="IPR058580">
    <property type="entry name" value="DUF2828"/>
</dbReference>
<evidence type="ECO:0000259" key="2">
    <source>
        <dbReference type="Pfam" id="PF11443"/>
    </source>
</evidence>
<dbReference type="OrthoDB" id="1149618at2759"/>
<name>A0A812UED5_SYMPI</name>
<feature type="non-terminal residue" evidence="4">
    <location>
        <position position="1"/>
    </location>
</feature>
<feature type="domain" description="DUF7788" evidence="3">
    <location>
        <begin position="325"/>
        <end position="496"/>
    </location>
</feature>
<evidence type="ECO:0000313" key="5">
    <source>
        <dbReference type="Proteomes" id="UP000649617"/>
    </source>
</evidence>
<dbReference type="InterPro" id="IPR056690">
    <property type="entry name" value="DUF7788"/>
</dbReference>
<dbReference type="Pfam" id="PF25043">
    <property type="entry name" value="DUF7788"/>
    <property type="match status" value="1"/>
</dbReference>